<dbReference type="InterPro" id="IPR046906">
    <property type="entry name" value="Mab-21_HhH/H2TH-like"/>
</dbReference>
<dbReference type="HOGENOM" id="CLU_013032_0_0_1"/>
<dbReference type="PANTHER" id="PTHR10656">
    <property type="entry name" value="CELL FATE DETERMINING PROTEIN MAB21-RELATED"/>
    <property type="match status" value="1"/>
</dbReference>
<dbReference type="Gene3D" id="1.10.1410.40">
    <property type="match status" value="1"/>
</dbReference>
<dbReference type="PANTHER" id="PTHR10656:SF69">
    <property type="entry name" value="MAB-21-LIKE HHH_H2TH-LIKE DOMAIN-CONTAINING PROTEIN"/>
    <property type="match status" value="1"/>
</dbReference>
<evidence type="ECO:0000313" key="2">
    <source>
        <dbReference type="EMBL" id="EKC34775.1"/>
    </source>
</evidence>
<accession>K1R0X3</accession>
<name>K1R0X3_MAGGI</name>
<gene>
    <name evidence="2" type="ORF">CGI_10009577</name>
</gene>
<evidence type="ECO:0000259" key="1">
    <source>
        <dbReference type="Pfam" id="PF20266"/>
    </source>
</evidence>
<protein>
    <recommendedName>
        <fullName evidence="1">Mab-21-like HhH/H2TH-like domain-containing protein</fullName>
    </recommendedName>
</protein>
<reference evidence="2" key="1">
    <citation type="journal article" date="2012" name="Nature">
        <title>The oyster genome reveals stress adaptation and complexity of shell formation.</title>
        <authorList>
            <person name="Zhang G."/>
            <person name="Fang X."/>
            <person name="Guo X."/>
            <person name="Li L."/>
            <person name="Luo R."/>
            <person name="Xu F."/>
            <person name="Yang P."/>
            <person name="Zhang L."/>
            <person name="Wang X."/>
            <person name="Qi H."/>
            <person name="Xiong Z."/>
            <person name="Que H."/>
            <person name="Xie Y."/>
            <person name="Holland P.W."/>
            <person name="Paps J."/>
            <person name="Zhu Y."/>
            <person name="Wu F."/>
            <person name="Chen Y."/>
            <person name="Wang J."/>
            <person name="Peng C."/>
            <person name="Meng J."/>
            <person name="Yang L."/>
            <person name="Liu J."/>
            <person name="Wen B."/>
            <person name="Zhang N."/>
            <person name="Huang Z."/>
            <person name="Zhu Q."/>
            <person name="Feng Y."/>
            <person name="Mount A."/>
            <person name="Hedgecock D."/>
            <person name="Xu Z."/>
            <person name="Liu Y."/>
            <person name="Domazet-Loso T."/>
            <person name="Du Y."/>
            <person name="Sun X."/>
            <person name="Zhang S."/>
            <person name="Liu B."/>
            <person name="Cheng P."/>
            <person name="Jiang X."/>
            <person name="Li J."/>
            <person name="Fan D."/>
            <person name="Wang W."/>
            <person name="Fu W."/>
            <person name="Wang T."/>
            <person name="Wang B."/>
            <person name="Zhang J."/>
            <person name="Peng Z."/>
            <person name="Li Y."/>
            <person name="Li N."/>
            <person name="Wang J."/>
            <person name="Chen M."/>
            <person name="He Y."/>
            <person name="Tan F."/>
            <person name="Song X."/>
            <person name="Zheng Q."/>
            <person name="Huang R."/>
            <person name="Yang H."/>
            <person name="Du X."/>
            <person name="Chen L."/>
            <person name="Yang M."/>
            <person name="Gaffney P.M."/>
            <person name="Wang S."/>
            <person name="Luo L."/>
            <person name="She Z."/>
            <person name="Ming Y."/>
            <person name="Huang W."/>
            <person name="Zhang S."/>
            <person name="Huang B."/>
            <person name="Zhang Y."/>
            <person name="Qu T."/>
            <person name="Ni P."/>
            <person name="Miao G."/>
            <person name="Wang J."/>
            <person name="Wang Q."/>
            <person name="Steinberg C.E."/>
            <person name="Wang H."/>
            <person name="Li N."/>
            <person name="Qian L."/>
            <person name="Zhang G."/>
            <person name="Li Y."/>
            <person name="Yang H."/>
            <person name="Liu X."/>
            <person name="Wang J."/>
            <person name="Yin Y."/>
            <person name="Wang J."/>
        </authorList>
    </citation>
    <scope>NUCLEOTIDE SEQUENCE [LARGE SCALE GENOMIC DNA]</scope>
    <source>
        <strain evidence="2">05x7-T-G4-1.051#20</strain>
    </source>
</reference>
<feature type="domain" description="Mab-21-like HhH/H2TH-like" evidence="1">
    <location>
        <begin position="348"/>
        <end position="435"/>
    </location>
</feature>
<dbReference type="SMART" id="SM01265">
    <property type="entry name" value="Mab-21"/>
    <property type="match status" value="1"/>
</dbReference>
<dbReference type="Pfam" id="PF20266">
    <property type="entry name" value="Mab-21_C"/>
    <property type="match status" value="1"/>
</dbReference>
<dbReference type="InterPro" id="IPR024810">
    <property type="entry name" value="MAB21L/cGLR"/>
</dbReference>
<organism evidence="2">
    <name type="scientific">Magallana gigas</name>
    <name type="common">Pacific oyster</name>
    <name type="synonym">Crassostrea gigas</name>
    <dbReference type="NCBI Taxonomy" id="29159"/>
    <lineage>
        <taxon>Eukaryota</taxon>
        <taxon>Metazoa</taxon>
        <taxon>Spiralia</taxon>
        <taxon>Lophotrochozoa</taxon>
        <taxon>Mollusca</taxon>
        <taxon>Bivalvia</taxon>
        <taxon>Autobranchia</taxon>
        <taxon>Pteriomorphia</taxon>
        <taxon>Ostreida</taxon>
        <taxon>Ostreoidea</taxon>
        <taxon>Ostreidae</taxon>
        <taxon>Magallana</taxon>
    </lineage>
</organism>
<proteinExistence type="predicted"/>
<dbReference type="InParanoid" id="K1R0X3"/>
<sequence>MYVAFTDLSGEALLGRLLVCSTDETLEAREKILKEKLSTMHPGKYIPQSELENIAGFVSHHFMKQQSATHQIVVDDHLPHSELFNTCSGQDLQLDETEDSMQCLIEDPLLTDPISGIPLPHLTILITLLMPTMMITNPGALPYGYNLPFHLLGSLQDGSKEITLNDISKSQKMTAFYNKHTLKSRKEIVILKHDVRVTDSSLIDHDSSSTILCFDDSNTSPGYCRLKYLDGQVPKSDQNTLQTEHGLFLRAFDVSTALLENIPDVEIQNIGIRLNFCFVCNEWYTRRTRFDFPSWDLKLTIFAMYCTLIPKAHHQSQSPAIEWKIDFSRINSLIMDSLTRPQRYGFAIFKVLLENLTFHLEKRLKSKHLKAVFFLACEEFPTCFWKSNLGGCLLFVISKLLICLKKRFLPHYFIPQRNLLDSFSTNDLDTLCVIVESIRVIPVHVTQFIVEKHGYSYGPNLVRSVLTNTKLFTNSRELNSSVDHWISKTYGTARYLTRFGYYFPTSELLEKVHDLTKLSPGNRAPESFYDFFNGALQLMKQRSSRVILAKLYDEKFGTAMVNKYFTDSEQSLGKCLSWDVDLLISWLDVPAGKSGDLISIAEFLYDQSLREKEKRNLSLSTPTIETAIKCIKYALQEDSIGVENINDTELKDEILAQKRELKAMLKKYYIQVYHLSKLILCFSPLINHMPDIEDLCKDFPEMSLWVCVMFRFLGQREKSQVYARKVK</sequence>
<dbReference type="EMBL" id="JH818728">
    <property type="protein sequence ID" value="EKC34775.1"/>
    <property type="molecule type" value="Genomic_DNA"/>
</dbReference>
<dbReference type="AlphaFoldDB" id="K1R0X3"/>